<name>A0ABQ6FR70_9CHLR</name>
<dbReference type="EMBL" id="BSRI01000001">
    <property type="protein sequence ID" value="GLV54919.1"/>
    <property type="molecule type" value="Genomic_DNA"/>
</dbReference>
<dbReference type="Proteomes" id="UP001344906">
    <property type="component" value="Unassembled WGS sequence"/>
</dbReference>
<dbReference type="RefSeq" id="WP_338248797.1">
    <property type="nucleotide sequence ID" value="NZ_BSRI01000001.1"/>
</dbReference>
<evidence type="ECO:0008006" key="3">
    <source>
        <dbReference type="Google" id="ProtNLM"/>
    </source>
</evidence>
<evidence type="ECO:0000313" key="2">
    <source>
        <dbReference type="Proteomes" id="UP001344906"/>
    </source>
</evidence>
<proteinExistence type="predicted"/>
<accession>A0ABQ6FR70</accession>
<dbReference type="InterPro" id="IPR027635">
    <property type="entry name" value="Lantibiotic2_lead_pep_dom"/>
</dbReference>
<organism evidence="1 2">
    <name type="scientific">Dictyobacter halimunensis</name>
    <dbReference type="NCBI Taxonomy" id="3026934"/>
    <lineage>
        <taxon>Bacteria</taxon>
        <taxon>Bacillati</taxon>
        <taxon>Chloroflexota</taxon>
        <taxon>Ktedonobacteria</taxon>
        <taxon>Ktedonobacterales</taxon>
        <taxon>Dictyobacteraceae</taxon>
        <taxon>Dictyobacter</taxon>
    </lineage>
</organism>
<reference evidence="1 2" key="1">
    <citation type="submission" date="2023-02" db="EMBL/GenBank/DDBJ databases">
        <title>Dictyobacter halimunensis sp. nov., a new member of the class Ktedonobacteria from forest soil in a geothermal area.</title>
        <authorList>
            <person name="Rachmania M.K."/>
            <person name="Ningsih F."/>
            <person name="Sakai Y."/>
            <person name="Yabe S."/>
            <person name="Yokota A."/>
            <person name="Sjamsuridzal W."/>
        </authorList>
    </citation>
    <scope>NUCLEOTIDE SEQUENCE [LARGE SCALE GENOMIC DNA]</scope>
    <source>
        <strain evidence="1 2">S3.2.2.5</strain>
    </source>
</reference>
<dbReference type="NCBIfam" id="TIGR03898">
    <property type="entry name" value="lanti_MRSA_kill"/>
    <property type="match status" value="1"/>
</dbReference>
<sequence>MSSIDVVRAWTDEAYRRSLEPAELAQLPANPAGEIELIDADLAAICGGDGISLGIGVGLGIGMNRPHEQQFSLGCSADCLKSSYCFTFGPCC</sequence>
<evidence type="ECO:0000313" key="1">
    <source>
        <dbReference type="EMBL" id="GLV54919.1"/>
    </source>
</evidence>
<gene>
    <name evidence="1" type="ORF">KDH_17660</name>
</gene>
<protein>
    <recommendedName>
        <fullName evidence="3">Mersacidin/lichenicidin family type 2 lantibiotic</fullName>
    </recommendedName>
</protein>
<keyword evidence="2" id="KW-1185">Reference proteome</keyword>
<comment type="caution">
    <text evidence="1">The sequence shown here is derived from an EMBL/GenBank/DDBJ whole genome shotgun (WGS) entry which is preliminary data.</text>
</comment>